<reference evidence="2" key="1">
    <citation type="journal article" date="2023" name="Front. Plant Sci.">
        <title>Chromosomal-level genome assembly of Melastoma candidum provides insights into trichome evolution.</title>
        <authorList>
            <person name="Zhong Y."/>
            <person name="Wu W."/>
            <person name="Sun C."/>
            <person name="Zou P."/>
            <person name="Liu Y."/>
            <person name="Dai S."/>
            <person name="Zhou R."/>
        </authorList>
    </citation>
    <scope>NUCLEOTIDE SEQUENCE [LARGE SCALE GENOMIC DNA]</scope>
</reference>
<keyword evidence="2" id="KW-1185">Reference proteome</keyword>
<proteinExistence type="predicted"/>
<dbReference type="Proteomes" id="UP001057402">
    <property type="component" value="Chromosome 11"/>
</dbReference>
<dbReference type="EMBL" id="CM042890">
    <property type="protein sequence ID" value="KAI4311273.1"/>
    <property type="molecule type" value="Genomic_DNA"/>
</dbReference>
<evidence type="ECO:0000313" key="1">
    <source>
        <dbReference type="EMBL" id="KAI4311273.1"/>
    </source>
</evidence>
<accession>A0ACB9LJU0</accession>
<protein>
    <submittedName>
        <fullName evidence="1">Uncharacterized protein</fullName>
    </submittedName>
</protein>
<name>A0ACB9LJU0_9MYRT</name>
<organism evidence="1 2">
    <name type="scientific">Melastoma candidum</name>
    <dbReference type="NCBI Taxonomy" id="119954"/>
    <lineage>
        <taxon>Eukaryota</taxon>
        <taxon>Viridiplantae</taxon>
        <taxon>Streptophyta</taxon>
        <taxon>Embryophyta</taxon>
        <taxon>Tracheophyta</taxon>
        <taxon>Spermatophyta</taxon>
        <taxon>Magnoliopsida</taxon>
        <taxon>eudicotyledons</taxon>
        <taxon>Gunneridae</taxon>
        <taxon>Pentapetalae</taxon>
        <taxon>rosids</taxon>
        <taxon>malvids</taxon>
        <taxon>Myrtales</taxon>
        <taxon>Melastomataceae</taxon>
        <taxon>Melastomatoideae</taxon>
        <taxon>Melastomateae</taxon>
        <taxon>Melastoma</taxon>
    </lineage>
</organism>
<comment type="caution">
    <text evidence="1">The sequence shown here is derived from an EMBL/GenBank/DDBJ whole genome shotgun (WGS) entry which is preliminary data.</text>
</comment>
<evidence type="ECO:0000313" key="2">
    <source>
        <dbReference type="Proteomes" id="UP001057402"/>
    </source>
</evidence>
<sequence>MAGGFAVASEGGQFESRITPIVVISCIMAATGGLMFGYDVGVSGGVTSMPHFLKKFFPVVYLEDATTQPRQQLLQIMRPCALNLSAPNPSHSFWKSLLSIFHSYNFLVRWCHSRHCTFPYLVLHQNRYYRGEQVPESLPHPRTASSLRMSFPSEGSPCSQGVHVITN</sequence>
<gene>
    <name evidence="1" type="ORF">MLD38_036179</name>
</gene>